<keyword evidence="2" id="KW-1185">Reference proteome</keyword>
<dbReference type="SUPFAM" id="SSF64288">
    <property type="entry name" value="Chorismate lyase-like"/>
    <property type="match status" value="1"/>
</dbReference>
<organism evidence="1 2">
    <name type="scientific">Sphingomonas panacis</name>
    <dbReference type="NCBI Taxonomy" id="1560345"/>
    <lineage>
        <taxon>Bacteria</taxon>
        <taxon>Pseudomonadati</taxon>
        <taxon>Pseudomonadota</taxon>
        <taxon>Alphaproteobacteria</taxon>
        <taxon>Sphingomonadales</taxon>
        <taxon>Sphingomonadaceae</taxon>
        <taxon>Sphingomonas</taxon>
    </lineage>
</organism>
<dbReference type="RefSeq" id="WP_069205147.1">
    <property type="nucleotide sequence ID" value="NZ_CP014168.1"/>
</dbReference>
<evidence type="ECO:0008006" key="3">
    <source>
        <dbReference type="Google" id="ProtNLM"/>
    </source>
</evidence>
<evidence type="ECO:0000313" key="2">
    <source>
        <dbReference type="Proteomes" id="UP000094256"/>
    </source>
</evidence>
<name>A0A1B3ZB07_9SPHN</name>
<protein>
    <recommendedName>
        <fullName evidence="3">Chorismate lyase</fullName>
    </recommendedName>
</protein>
<dbReference type="STRING" id="1560345.AWL63_12085"/>
<evidence type="ECO:0000313" key="1">
    <source>
        <dbReference type="EMBL" id="AOH84597.1"/>
    </source>
</evidence>
<dbReference type="KEGG" id="span:AWL63_12085"/>
<dbReference type="EMBL" id="CP014168">
    <property type="protein sequence ID" value="AOH84597.1"/>
    <property type="molecule type" value="Genomic_DNA"/>
</dbReference>
<accession>A0A1B3ZB07</accession>
<dbReference type="Gene3D" id="3.40.1410.10">
    <property type="entry name" value="Chorismate lyase-like"/>
    <property type="match status" value="1"/>
</dbReference>
<dbReference type="AlphaFoldDB" id="A0A1B3ZB07"/>
<dbReference type="InterPro" id="IPR028978">
    <property type="entry name" value="Chorismate_lyase_/UTRA_dom_sf"/>
</dbReference>
<gene>
    <name evidence="1" type="ORF">AWL63_12085</name>
</gene>
<proteinExistence type="predicted"/>
<dbReference type="OrthoDB" id="7862147at2"/>
<sequence length="219" mass="23612">MPALPPTPVATAADAAWPDTRVARLAALAMVQDLELALLTHDSATLVLDDWCVRHGLAPAGTQIVADRQPGAERPAPPEVRAALHVGADEPVRYRLVHLRCGARVLSVAENWYVPARLTPEMNRALDSTDVSFGRIVRPLGFHRVALGSRILWAPLGDTWDTQAGDSAIKDRAAKSLVIPARVIENRAVLVLPDGTPFSQVIENYTAAVLGAQPPVIRR</sequence>
<reference evidence="1 2" key="1">
    <citation type="submission" date="2016-01" db="EMBL/GenBank/DDBJ databases">
        <title>Complete genome and mega plasmid sequence of Sphingomonas panacis DCY99 elicits systemic resistance in rice to Xanthomonas oryzae.</title>
        <authorList>
            <person name="Kim Y.J."/>
            <person name="Yang D.C."/>
            <person name="Sing P."/>
        </authorList>
    </citation>
    <scope>NUCLEOTIDE SEQUENCE [LARGE SCALE GENOMIC DNA]</scope>
    <source>
        <strain evidence="1 2">DCY99</strain>
    </source>
</reference>
<dbReference type="Proteomes" id="UP000094256">
    <property type="component" value="Chromosome"/>
</dbReference>